<dbReference type="EMBL" id="JACWLN010000002">
    <property type="protein sequence ID" value="MBD1260292.1"/>
    <property type="molecule type" value="Genomic_DNA"/>
</dbReference>
<dbReference type="PANTHER" id="PTHR47505">
    <property type="entry name" value="DNA UTILIZATION PROTEIN YHGH"/>
    <property type="match status" value="1"/>
</dbReference>
<feature type="domain" description="Phosphoribosyltransferase" evidence="2">
    <location>
        <begin position="145"/>
        <end position="222"/>
    </location>
</feature>
<sequence length="239" mass="27280">MLRIVHSKLSKILNDINSILLPKVCFGCNARLNRGENHLCTVCRNHLPLTEYTFNVENAVDRIFYGRINIKKANSFLFFIENGIVKNLIHHLKYKNQEQIGTFLGDWHGQIIAENNYLDKIDFVVPVPLHRKKLRKRGYNQVSAFGKRLAYHLNAEFLENALVKTANTKTQTKKSRIARWQNNQALYIVENPKLLESKKILLVDDVITTGATMEACAKALTETQGVSIYITSMAVVPLV</sequence>
<dbReference type="SUPFAM" id="SSF53271">
    <property type="entry name" value="PRTase-like"/>
    <property type="match status" value="1"/>
</dbReference>
<evidence type="ECO:0000313" key="6">
    <source>
        <dbReference type="Proteomes" id="UP000651837"/>
    </source>
</evidence>
<comment type="similarity">
    <text evidence="1">Belongs to the ComF/GntX family.</text>
</comment>
<dbReference type="Proteomes" id="UP000651837">
    <property type="component" value="Unassembled WGS sequence"/>
</dbReference>
<comment type="caution">
    <text evidence="4">The sequence shown here is derived from an EMBL/GenBank/DDBJ whole genome shotgun (WGS) entry which is preliminary data.</text>
</comment>
<gene>
    <name evidence="3" type="ORF">HZY62_06820</name>
    <name evidence="4" type="ORF">LX92_00497</name>
</gene>
<evidence type="ECO:0000313" key="4">
    <source>
        <dbReference type="EMBL" id="PWK25754.1"/>
    </source>
</evidence>
<reference evidence="3 6" key="2">
    <citation type="submission" date="2020-07" db="EMBL/GenBank/DDBJ databases">
        <title>The draft genome sequence of Maribacter polysiphoniae KCTC 22021.</title>
        <authorList>
            <person name="Mu L."/>
        </authorList>
    </citation>
    <scope>NUCLEOTIDE SEQUENCE [LARGE SCALE GENOMIC DNA]</scope>
    <source>
        <strain evidence="3 6">KCTC 22021</strain>
    </source>
</reference>
<keyword evidence="6" id="KW-1185">Reference proteome</keyword>
<protein>
    <submittedName>
        <fullName evidence="4">ComF family protein</fullName>
    </submittedName>
</protein>
<dbReference type="Proteomes" id="UP000245667">
    <property type="component" value="Unassembled WGS sequence"/>
</dbReference>
<dbReference type="Pfam" id="PF00156">
    <property type="entry name" value="Pribosyltran"/>
    <property type="match status" value="1"/>
</dbReference>
<dbReference type="PANTHER" id="PTHR47505:SF1">
    <property type="entry name" value="DNA UTILIZATION PROTEIN YHGH"/>
    <property type="match status" value="1"/>
</dbReference>
<name>A0A316E5S5_9FLAO</name>
<reference evidence="4 5" key="1">
    <citation type="submission" date="2018-05" db="EMBL/GenBank/DDBJ databases">
        <title>Genomic Encyclopedia of Archaeal and Bacterial Type Strains, Phase II (KMG-II): from individual species to whole genera.</title>
        <authorList>
            <person name="Goeker M."/>
        </authorList>
    </citation>
    <scope>NUCLEOTIDE SEQUENCE [LARGE SCALE GENOMIC DNA]</scope>
    <source>
        <strain evidence="4 5">DSM 23514</strain>
    </source>
</reference>
<evidence type="ECO:0000313" key="3">
    <source>
        <dbReference type="EMBL" id="MBD1260292.1"/>
    </source>
</evidence>
<evidence type="ECO:0000313" key="5">
    <source>
        <dbReference type="Proteomes" id="UP000245667"/>
    </source>
</evidence>
<dbReference type="InterPro" id="IPR000836">
    <property type="entry name" value="PRTase_dom"/>
</dbReference>
<dbReference type="AlphaFoldDB" id="A0A316E5S5"/>
<dbReference type="CDD" id="cd06223">
    <property type="entry name" value="PRTases_typeI"/>
    <property type="match status" value="1"/>
</dbReference>
<evidence type="ECO:0000259" key="2">
    <source>
        <dbReference type="Pfam" id="PF00156"/>
    </source>
</evidence>
<dbReference type="RefSeq" id="WP_109648679.1">
    <property type="nucleotide sequence ID" value="NZ_CAJQNU010000016.1"/>
</dbReference>
<proteinExistence type="inferred from homology"/>
<organism evidence="4 5">
    <name type="scientific">Maribacter polysiphoniae</name>
    <dbReference type="NCBI Taxonomy" id="429344"/>
    <lineage>
        <taxon>Bacteria</taxon>
        <taxon>Pseudomonadati</taxon>
        <taxon>Bacteroidota</taxon>
        <taxon>Flavobacteriia</taxon>
        <taxon>Flavobacteriales</taxon>
        <taxon>Flavobacteriaceae</taxon>
        <taxon>Maribacter</taxon>
    </lineage>
</organism>
<dbReference type="Gene3D" id="3.40.50.2020">
    <property type="match status" value="1"/>
</dbReference>
<evidence type="ECO:0000256" key="1">
    <source>
        <dbReference type="ARBA" id="ARBA00008007"/>
    </source>
</evidence>
<accession>A0A316E5S5</accession>
<dbReference type="OrthoDB" id="9779910at2"/>
<dbReference type="InterPro" id="IPR051910">
    <property type="entry name" value="ComF/GntX_DNA_util-trans"/>
</dbReference>
<dbReference type="EMBL" id="QGGQ01000001">
    <property type="protein sequence ID" value="PWK25754.1"/>
    <property type="molecule type" value="Genomic_DNA"/>
</dbReference>
<dbReference type="InterPro" id="IPR029057">
    <property type="entry name" value="PRTase-like"/>
</dbReference>